<dbReference type="EMBL" id="BSDX01000001">
    <property type="protein sequence ID" value="GLI53116.1"/>
    <property type="molecule type" value="Genomic_DNA"/>
</dbReference>
<name>A0A9W6LJD8_9BACT</name>
<evidence type="ECO:0000256" key="7">
    <source>
        <dbReference type="HAMAP-Rule" id="MF_00090"/>
    </source>
</evidence>
<dbReference type="SUPFAM" id="SSF53335">
    <property type="entry name" value="S-adenosyl-L-methionine-dependent methyltransferases"/>
    <property type="match status" value="1"/>
</dbReference>
<evidence type="ECO:0000256" key="3">
    <source>
        <dbReference type="ARBA" id="ARBA00022490"/>
    </source>
</evidence>
<comment type="function">
    <text evidence="7">Catalyzes the methyl esterification of L-isoaspartyl residues in peptides and proteins that result from spontaneous decomposition of normal L-aspartyl and L-asparaginyl residues. It plays a role in the repair and/or degradation of damaged proteins.</text>
</comment>
<keyword evidence="5 7" id="KW-0808">Transferase</keyword>
<feature type="coiled-coil region" evidence="8">
    <location>
        <begin position="100"/>
        <end position="127"/>
    </location>
</feature>
<dbReference type="Pfam" id="PF01135">
    <property type="entry name" value="PCMT"/>
    <property type="match status" value="1"/>
</dbReference>
<dbReference type="GO" id="GO:0030091">
    <property type="term" value="P:protein repair"/>
    <property type="evidence" value="ECO:0007669"/>
    <property type="project" value="UniProtKB-UniRule"/>
</dbReference>
<evidence type="ECO:0000256" key="6">
    <source>
        <dbReference type="ARBA" id="ARBA00022691"/>
    </source>
</evidence>
<organism evidence="9 10">
    <name type="scientific">Thermodesulfovibrio yellowstonii</name>
    <dbReference type="NCBI Taxonomy" id="28262"/>
    <lineage>
        <taxon>Bacteria</taxon>
        <taxon>Pseudomonadati</taxon>
        <taxon>Nitrospirota</taxon>
        <taxon>Thermodesulfovibrionia</taxon>
        <taxon>Thermodesulfovibrionales</taxon>
        <taxon>Thermodesulfovibrionaceae</taxon>
        <taxon>Thermodesulfovibrio</taxon>
    </lineage>
</organism>
<proteinExistence type="inferred from homology"/>
<dbReference type="PANTHER" id="PTHR11579">
    <property type="entry name" value="PROTEIN-L-ISOASPARTATE O-METHYLTRANSFERASE"/>
    <property type="match status" value="1"/>
</dbReference>
<evidence type="ECO:0000313" key="9">
    <source>
        <dbReference type="EMBL" id="GLI53116.1"/>
    </source>
</evidence>
<evidence type="ECO:0000256" key="1">
    <source>
        <dbReference type="ARBA" id="ARBA00004496"/>
    </source>
</evidence>
<comment type="subcellular location">
    <subcellularLocation>
        <location evidence="1 7">Cytoplasm</location>
    </subcellularLocation>
</comment>
<dbReference type="InterPro" id="IPR029063">
    <property type="entry name" value="SAM-dependent_MTases_sf"/>
</dbReference>
<keyword evidence="4 7" id="KW-0489">Methyltransferase</keyword>
<dbReference type="NCBIfam" id="NF001453">
    <property type="entry name" value="PRK00312.1"/>
    <property type="match status" value="1"/>
</dbReference>
<dbReference type="NCBIfam" id="TIGR00080">
    <property type="entry name" value="pimt"/>
    <property type="match status" value="1"/>
</dbReference>
<dbReference type="GO" id="GO:0004719">
    <property type="term" value="F:protein-L-isoaspartate (D-aspartate) O-methyltransferase activity"/>
    <property type="evidence" value="ECO:0007669"/>
    <property type="project" value="UniProtKB-UniRule"/>
</dbReference>
<dbReference type="PANTHER" id="PTHR11579:SF0">
    <property type="entry name" value="PROTEIN-L-ISOASPARTATE(D-ASPARTATE) O-METHYLTRANSFERASE"/>
    <property type="match status" value="1"/>
</dbReference>
<keyword evidence="3 7" id="KW-0963">Cytoplasm</keyword>
<dbReference type="HAMAP" id="MF_00090">
    <property type="entry name" value="PIMT"/>
    <property type="match status" value="1"/>
</dbReference>
<dbReference type="FunFam" id="3.40.50.150:FF:000010">
    <property type="entry name" value="Protein-L-isoaspartate O-methyltransferase"/>
    <property type="match status" value="1"/>
</dbReference>
<comment type="caution">
    <text evidence="9">The sequence shown here is derived from an EMBL/GenBank/DDBJ whole genome shotgun (WGS) entry which is preliminary data.</text>
</comment>
<accession>A0A9W6LJD8</accession>
<sequence length="216" mass="24735">MIDKYKKLREWMVDTQIVERGIRDERVIKVMKRIPRHLFVPENIMDDAYDDRALPIGYGQTISQPYIVALMTELLELKGDEKVLEIGTGSGYQAAILAELAKEVHTIERVESLAKEAEKKFEKLNIRNIKVYVRDGTEGIPEEAPFDRIIITAATPDIPEPLIEQLKEGGIIVAPVGERYSQYMLKAIKKGKELERHYLIPVAFVPLIGKYGWKEE</sequence>
<dbReference type="CDD" id="cd02440">
    <property type="entry name" value="AdoMet_MTases"/>
    <property type="match status" value="1"/>
</dbReference>
<comment type="similarity">
    <text evidence="2 7">Belongs to the methyltransferase superfamily. L-isoaspartyl/D-aspartyl protein methyltransferase family.</text>
</comment>
<dbReference type="InterPro" id="IPR000682">
    <property type="entry name" value="PCMT"/>
</dbReference>
<protein>
    <recommendedName>
        <fullName evidence="7">Protein-L-isoaspartate O-methyltransferase</fullName>
        <ecNumber evidence="7">2.1.1.77</ecNumber>
    </recommendedName>
    <alternativeName>
        <fullName evidence="7">L-isoaspartyl protein carboxyl methyltransferase</fullName>
    </alternativeName>
    <alternativeName>
        <fullName evidence="7">Protein L-isoaspartyl methyltransferase</fullName>
    </alternativeName>
    <alternativeName>
        <fullName evidence="7">Protein-beta-aspartate methyltransferase</fullName>
        <shortName evidence="7">PIMT</shortName>
    </alternativeName>
</protein>
<keyword evidence="6 7" id="KW-0949">S-adenosyl-L-methionine</keyword>
<comment type="catalytic activity">
    <reaction evidence="7">
        <text>[protein]-L-isoaspartate + S-adenosyl-L-methionine = [protein]-L-isoaspartate alpha-methyl ester + S-adenosyl-L-homocysteine</text>
        <dbReference type="Rhea" id="RHEA:12705"/>
        <dbReference type="Rhea" id="RHEA-COMP:12143"/>
        <dbReference type="Rhea" id="RHEA-COMP:12144"/>
        <dbReference type="ChEBI" id="CHEBI:57856"/>
        <dbReference type="ChEBI" id="CHEBI:59789"/>
        <dbReference type="ChEBI" id="CHEBI:90596"/>
        <dbReference type="ChEBI" id="CHEBI:90598"/>
        <dbReference type="EC" id="2.1.1.77"/>
    </reaction>
</comment>
<dbReference type="GO" id="GO:0032259">
    <property type="term" value="P:methylation"/>
    <property type="evidence" value="ECO:0007669"/>
    <property type="project" value="UniProtKB-KW"/>
</dbReference>
<dbReference type="GO" id="GO:0005737">
    <property type="term" value="C:cytoplasm"/>
    <property type="evidence" value="ECO:0007669"/>
    <property type="project" value="UniProtKB-SubCell"/>
</dbReference>
<keyword evidence="8" id="KW-0175">Coiled coil</keyword>
<evidence type="ECO:0000256" key="2">
    <source>
        <dbReference type="ARBA" id="ARBA00005369"/>
    </source>
</evidence>
<evidence type="ECO:0000256" key="5">
    <source>
        <dbReference type="ARBA" id="ARBA00022679"/>
    </source>
</evidence>
<evidence type="ECO:0000256" key="4">
    <source>
        <dbReference type="ARBA" id="ARBA00022603"/>
    </source>
</evidence>
<dbReference type="Gene3D" id="3.40.50.150">
    <property type="entry name" value="Vaccinia Virus protein VP39"/>
    <property type="match status" value="1"/>
</dbReference>
<feature type="active site" evidence="7">
    <location>
        <position position="63"/>
    </location>
</feature>
<dbReference type="AlphaFoldDB" id="A0A9W6LJD8"/>
<gene>
    <name evidence="7 9" type="primary">pcm</name>
    <name evidence="9" type="ORF">TISLANDTSLP1_08090</name>
</gene>
<evidence type="ECO:0000256" key="8">
    <source>
        <dbReference type="SAM" id="Coils"/>
    </source>
</evidence>
<dbReference type="EC" id="2.1.1.77" evidence="7"/>
<evidence type="ECO:0000313" key="10">
    <source>
        <dbReference type="Proteomes" id="UP001144297"/>
    </source>
</evidence>
<keyword evidence="10" id="KW-1185">Reference proteome</keyword>
<reference evidence="9" key="1">
    <citation type="submission" date="2022-12" db="EMBL/GenBank/DDBJ databases">
        <title>Reference genome sequencing for broad-spectrum identification of bacterial and archaeal isolates by mass spectrometry.</title>
        <authorList>
            <person name="Sekiguchi Y."/>
            <person name="Tourlousse D.M."/>
        </authorList>
    </citation>
    <scope>NUCLEOTIDE SEQUENCE</scope>
    <source>
        <strain evidence="9">TSL-P1</strain>
    </source>
</reference>
<dbReference type="Proteomes" id="UP001144297">
    <property type="component" value="Unassembled WGS sequence"/>
</dbReference>